<dbReference type="STRING" id="1348114.OM33_19100"/>
<dbReference type="OrthoDB" id="9804951at2"/>
<keyword evidence="3" id="KW-1185">Reference proteome</keyword>
<gene>
    <name evidence="2" type="ORF">OM33_19100</name>
</gene>
<organism evidence="2 3">
    <name type="scientific">Pseudoalteromonas piratica</name>
    <dbReference type="NCBI Taxonomy" id="1348114"/>
    <lineage>
        <taxon>Bacteria</taxon>
        <taxon>Pseudomonadati</taxon>
        <taxon>Pseudomonadota</taxon>
        <taxon>Gammaproteobacteria</taxon>
        <taxon>Alteromonadales</taxon>
        <taxon>Pseudoalteromonadaceae</taxon>
        <taxon>Pseudoalteromonas</taxon>
    </lineage>
</organism>
<dbReference type="Proteomes" id="UP000030341">
    <property type="component" value="Chromosome 2"/>
</dbReference>
<dbReference type="AlphaFoldDB" id="A0A0A7EKX0"/>
<name>A0A0A7EKX0_9GAMM</name>
<dbReference type="InterPro" id="IPR013976">
    <property type="entry name" value="HDOD"/>
</dbReference>
<dbReference type="Gene3D" id="1.10.3210.10">
    <property type="entry name" value="Hypothetical protein af1432"/>
    <property type="match status" value="1"/>
</dbReference>
<dbReference type="eggNOG" id="COG1639">
    <property type="taxonomic scope" value="Bacteria"/>
</dbReference>
<accession>A0A0A7EKX0</accession>
<dbReference type="SUPFAM" id="SSF109604">
    <property type="entry name" value="HD-domain/PDEase-like"/>
    <property type="match status" value="1"/>
</dbReference>
<protein>
    <recommendedName>
        <fullName evidence="1">HDOD domain-containing protein</fullName>
    </recommendedName>
</protein>
<dbReference type="HOGENOM" id="CLU_952707_0_0_6"/>
<proteinExistence type="predicted"/>
<dbReference type="EMBL" id="CP009889">
    <property type="protein sequence ID" value="AIY67173.1"/>
    <property type="molecule type" value="Genomic_DNA"/>
</dbReference>
<sequence length="292" mass="33681">MAQSQTNANNTACDLPILPTILVELMSIPLDDNDYFTKIEKLAERDPPLALKIIQLSNTAKHASVKPIRSIKDAIVRMGSKEVFNLINLVALTKVFVPTSHFEKQLWRHALISAELLKTTYDVLLRSVITADMAYLVGLLHDIEVTLNHKQYEKHLNNETDLSWYLPQPYKKHPVAYLLRKHAFNGAKVCKFWQIPSPIPEIIYFHHHDELPEKFKQFIPLVETIRRVQFCDLVTASYCQANELVIEQIQSYICKNEILLSWQAQYTDFDKLLAQLPEAITIADQKYKLLSI</sequence>
<feature type="domain" description="HDOD" evidence="1">
    <location>
        <begin position="15"/>
        <end position="209"/>
    </location>
</feature>
<evidence type="ECO:0000313" key="3">
    <source>
        <dbReference type="Proteomes" id="UP000030341"/>
    </source>
</evidence>
<dbReference type="RefSeq" id="WP_040135970.1">
    <property type="nucleotide sequence ID" value="NZ_CP009889.1"/>
</dbReference>
<dbReference type="Pfam" id="PF08668">
    <property type="entry name" value="HDOD"/>
    <property type="match status" value="1"/>
</dbReference>
<dbReference type="PANTHER" id="PTHR33525">
    <property type="match status" value="1"/>
</dbReference>
<evidence type="ECO:0000259" key="1">
    <source>
        <dbReference type="PROSITE" id="PS51833"/>
    </source>
</evidence>
<dbReference type="PROSITE" id="PS51833">
    <property type="entry name" value="HDOD"/>
    <property type="match status" value="1"/>
</dbReference>
<dbReference type="PANTHER" id="PTHR33525:SF4">
    <property type="entry name" value="CYCLIC DI-GMP PHOSPHODIESTERASE CDGJ"/>
    <property type="match status" value="1"/>
</dbReference>
<dbReference type="KEGG" id="pseo:OM33_19100"/>
<dbReference type="InterPro" id="IPR052340">
    <property type="entry name" value="RNase_Y/CdgJ"/>
</dbReference>
<evidence type="ECO:0000313" key="2">
    <source>
        <dbReference type="EMBL" id="AIY67173.1"/>
    </source>
</evidence>
<reference evidence="2 3" key="1">
    <citation type="submission" date="2014-11" db="EMBL/GenBank/DDBJ databases">
        <title>Complete Genome Sequence of Pseudoalteromonas sp. Strain OCN003 Isolated from Kaneohe Bay, Oahu, Hawaii.</title>
        <authorList>
            <person name="Beurmann S."/>
            <person name="Videau P."/>
            <person name="Ushijima B."/>
            <person name="Smith A.M."/>
            <person name="Aeby G.S."/>
            <person name="Callahan S.M."/>
            <person name="Belcaid M."/>
        </authorList>
    </citation>
    <scope>NUCLEOTIDE SEQUENCE [LARGE SCALE GENOMIC DNA]</scope>
    <source>
        <strain evidence="2 3">OCN003</strain>
    </source>
</reference>